<dbReference type="InterPro" id="IPR002293">
    <property type="entry name" value="AA/rel_permease1"/>
</dbReference>
<dbReference type="PATRIC" id="fig|216946.3.peg.1098"/>
<keyword evidence="3 6" id="KW-0812">Transmembrane</keyword>
<dbReference type="PANTHER" id="PTHR42770">
    <property type="entry name" value="AMINO ACID TRANSPORTER-RELATED"/>
    <property type="match status" value="1"/>
</dbReference>
<protein>
    <submittedName>
        <fullName evidence="7">Amino acid permease</fullName>
    </submittedName>
</protein>
<feature type="transmembrane region" description="Helical" evidence="6">
    <location>
        <begin position="283"/>
        <end position="303"/>
    </location>
</feature>
<feature type="transmembrane region" description="Helical" evidence="6">
    <location>
        <begin position="388"/>
        <end position="407"/>
    </location>
</feature>
<evidence type="ECO:0000256" key="2">
    <source>
        <dbReference type="ARBA" id="ARBA00022475"/>
    </source>
</evidence>
<name>A0A0K1P7N3_9MOLU</name>
<dbReference type="Gene3D" id="1.20.1740.10">
    <property type="entry name" value="Amino acid/polyamine transporter I"/>
    <property type="match status" value="1"/>
</dbReference>
<gene>
    <name evidence="7" type="ORF">STURON_001062</name>
</gene>
<accession>A0A0K1P7N3</accession>
<dbReference type="Proteomes" id="UP000067243">
    <property type="component" value="Chromosome"/>
</dbReference>
<feature type="transmembrane region" description="Helical" evidence="6">
    <location>
        <begin position="115"/>
        <end position="135"/>
    </location>
</feature>
<dbReference type="EMBL" id="CP012328">
    <property type="protein sequence ID" value="AKU80308.1"/>
    <property type="molecule type" value="Genomic_DNA"/>
</dbReference>
<evidence type="ECO:0000256" key="4">
    <source>
        <dbReference type="ARBA" id="ARBA00022989"/>
    </source>
</evidence>
<dbReference type="InterPro" id="IPR050367">
    <property type="entry name" value="APC_superfamily"/>
</dbReference>
<dbReference type="STRING" id="216946.STURO_v1c10580"/>
<proteinExistence type="predicted"/>
<evidence type="ECO:0000256" key="5">
    <source>
        <dbReference type="ARBA" id="ARBA00023136"/>
    </source>
</evidence>
<evidence type="ECO:0000256" key="1">
    <source>
        <dbReference type="ARBA" id="ARBA00004651"/>
    </source>
</evidence>
<organism evidence="7 8">
    <name type="scientific">Spiroplasma turonicum</name>
    <dbReference type="NCBI Taxonomy" id="216946"/>
    <lineage>
        <taxon>Bacteria</taxon>
        <taxon>Bacillati</taxon>
        <taxon>Mycoplasmatota</taxon>
        <taxon>Mollicutes</taxon>
        <taxon>Entomoplasmatales</taxon>
        <taxon>Spiroplasmataceae</taxon>
        <taxon>Spiroplasma</taxon>
    </lineage>
</organism>
<keyword evidence="8" id="KW-1185">Reference proteome</keyword>
<feature type="transmembrane region" description="Helical" evidence="6">
    <location>
        <begin position="353"/>
        <end position="376"/>
    </location>
</feature>
<comment type="subcellular location">
    <subcellularLocation>
        <location evidence="1">Cell membrane</location>
        <topology evidence="1">Multi-pass membrane protein</topology>
    </subcellularLocation>
</comment>
<dbReference type="GO" id="GO:0005886">
    <property type="term" value="C:plasma membrane"/>
    <property type="evidence" value="ECO:0007669"/>
    <property type="project" value="UniProtKB-SubCell"/>
</dbReference>
<dbReference type="AlphaFoldDB" id="A0A0K1P7N3"/>
<dbReference type="Pfam" id="PF13520">
    <property type="entry name" value="AA_permease_2"/>
    <property type="match status" value="1"/>
</dbReference>
<evidence type="ECO:0000256" key="3">
    <source>
        <dbReference type="ARBA" id="ARBA00022692"/>
    </source>
</evidence>
<dbReference type="KEGG" id="stur:STURON_001062"/>
<sequence>MMLTFIEATSTATNDGDHSTVQSWAKKFINRRSASLFSILYICMYMPVLISLAALFSIEIVFDTFNDFFSIASKWGMVKFTIIKIVLSTILLIFFQLLNIYTFSPSRYIQTILTFVKFLPLIVAIVGSFSVFFIGGVDQKNSFNPSEPFEKSWKLTTIFATIIPIMFAFDGFVYAATLRKDCENKKVVPPAMLSAILAVTLFYITVTVSIFVSREDGNIFELFNSIFNSNVYLVVFFKIIIALTMLTILNGYSTLLPKTINSAIEEKLIFLNFKSNLYKKGGYLGFAICGLIYIIFVSLSIIITSKNINELSAFYISNYSSNSSVMFSFTSYLIIMIGVLVNKKTKKVKVENIKGGLVTGIISIVMLTIVLGYAYYDFFVNKMINKDYTDPLLLIVFGIIIAIIWFINEILLSKKNIEKNDFILRLNPKNWIKYNKEQKVKEYLNKKGNKNNV</sequence>
<dbReference type="PIRSF" id="PIRSF006060">
    <property type="entry name" value="AA_transporter"/>
    <property type="match status" value="1"/>
</dbReference>
<evidence type="ECO:0000313" key="8">
    <source>
        <dbReference type="Proteomes" id="UP000067243"/>
    </source>
</evidence>
<feature type="transmembrane region" description="Helical" evidence="6">
    <location>
        <begin position="155"/>
        <end position="175"/>
    </location>
</feature>
<dbReference type="GO" id="GO:0022857">
    <property type="term" value="F:transmembrane transporter activity"/>
    <property type="evidence" value="ECO:0007669"/>
    <property type="project" value="InterPro"/>
</dbReference>
<feature type="transmembrane region" description="Helical" evidence="6">
    <location>
        <begin position="187"/>
        <end position="211"/>
    </location>
</feature>
<reference evidence="7 8" key="1">
    <citation type="journal article" date="2015" name="Genome Announc.">
        <title>Complete Genome Sequence of Spiroplasma turonicum Strain Tab4cT, a Parasite of a Horse Fly, Haematopota sp. (Diptera: Tabanidae).</title>
        <authorList>
            <person name="Davis R.E."/>
            <person name="Shao J."/>
            <person name="Zhao Y."/>
            <person name="Gasparich G.E."/>
            <person name="Gaynor B.J."/>
            <person name="Donofrio N."/>
        </authorList>
    </citation>
    <scope>NUCLEOTIDE SEQUENCE [LARGE SCALE GENOMIC DNA]</scope>
    <source>
        <strain evidence="7 8">Tab4c</strain>
    </source>
</reference>
<feature type="transmembrane region" description="Helical" evidence="6">
    <location>
        <begin position="82"/>
        <end position="103"/>
    </location>
</feature>
<keyword evidence="4 6" id="KW-1133">Transmembrane helix</keyword>
<feature type="transmembrane region" description="Helical" evidence="6">
    <location>
        <begin position="36"/>
        <end position="62"/>
    </location>
</feature>
<dbReference type="PANTHER" id="PTHR42770:SF7">
    <property type="entry name" value="MEMBRANE PROTEIN"/>
    <property type="match status" value="1"/>
</dbReference>
<feature type="transmembrane region" description="Helical" evidence="6">
    <location>
        <begin position="231"/>
        <end position="252"/>
    </location>
</feature>
<evidence type="ECO:0000256" key="6">
    <source>
        <dbReference type="SAM" id="Phobius"/>
    </source>
</evidence>
<keyword evidence="5 6" id="KW-0472">Membrane</keyword>
<evidence type="ECO:0000313" key="7">
    <source>
        <dbReference type="EMBL" id="AKU80308.1"/>
    </source>
</evidence>
<feature type="transmembrane region" description="Helical" evidence="6">
    <location>
        <begin position="323"/>
        <end position="341"/>
    </location>
</feature>
<keyword evidence="2" id="KW-1003">Cell membrane</keyword>